<protein>
    <submittedName>
        <fullName evidence="1">Uncharacterized protein</fullName>
    </submittedName>
</protein>
<reference evidence="1 2" key="1">
    <citation type="journal article" date="2017" name="Nature">
        <title>The Apostasia genome and the evolution of orchids.</title>
        <authorList>
            <person name="Zhang G.Q."/>
            <person name="Liu K.W."/>
            <person name="Li Z."/>
            <person name="Lohaus R."/>
            <person name="Hsiao Y.Y."/>
            <person name="Niu S.C."/>
            <person name="Wang J.Y."/>
            <person name="Lin Y.C."/>
            <person name="Xu Q."/>
            <person name="Chen L.J."/>
            <person name="Yoshida K."/>
            <person name="Fujiwara S."/>
            <person name="Wang Z.W."/>
            <person name="Zhang Y.Q."/>
            <person name="Mitsuda N."/>
            <person name="Wang M."/>
            <person name="Liu G.H."/>
            <person name="Pecoraro L."/>
            <person name="Huang H.X."/>
            <person name="Xiao X.J."/>
            <person name="Lin M."/>
            <person name="Wu X.Y."/>
            <person name="Wu W.L."/>
            <person name="Chen Y.Y."/>
            <person name="Chang S.B."/>
            <person name="Sakamoto S."/>
            <person name="Ohme-Takagi M."/>
            <person name="Yagi M."/>
            <person name="Zeng S.J."/>
            <person name="Shen C.Y."/>
            <person name="Yeh C.M."/>
            <person name="Luo Y.B."/>
            <person name="Tsai W.C."/>
            <person name="Van de Peer Y."/>
            <person name="Liu Z.J."/>
        </authorList>
    </citation>
    <scope>NUCLEOTIDE SEQUENCE [LARGE SCALE GENOMIC DNA]</scope>
    <source>
        <strain evidence="2">cv. Shenzhen</strain>
        <tissue evidence="1">Stem</tissue>
    </source>
</reference>
<dbReference type="Proteomes" id="UP000236161">
    <property type="component" value="Unassembled WGS sequence"/>
</dbReference>
<evidence type="ECO:0000313" key="1">
    <source>
        <dbReference type="EMBL" id="PKA65808.1"/>
    </source>
</evidence>
<gene>
    <name evidence="1" type="ORF">AXF42_Ash017333</name>
</gene>
<organism evidence="1 2">
    <name type="scientific">Apostasia shenzhenica</name>
    <dbReference type="NCBI Taxonomy" id="1088818"/>
    <lineage>
        <taxon>Eukaryota</taxon>
        <taxon>Viridiplantae</taxon>
        <taxon>Streptophyta</taxon>
        <taxon>Embryophyta</taxon>
        <taxon>Tracheophyta</taxon>
        <taxon>Spermatophyta</taxon>
        <taxon>Magnoliopsida</taxon>
        <taxon>Liliopsida</taxon>
        <taxon>Asparagales</taxon>
        <taxon>Orchidaceae</taxon>
        <taxon>Apostasioideae</taxon>
        <taxon>Apostasia</taxon>
    </lineage>
</organism>
<accession>A0A2I0BDD2</accession>
<dbReference type="EMBL" id="KZ451889">
    <property type="protein sequence ID" value="PKA65808.1"/>
    <property type="molecule type" value="Genomic_DNA"/>
</dbReference>
<sequence>MALDSACFRFRSDSRVLWLPTLKSQRKTEEQDEKHLRMKSACGGGHFGRFSISDFWWFSIIDFWCFSILPLRRLNTGEIM</sequence>
<proteinExistence type="predicted"/>
<evidence type="ECO:0000313" key="2">
    <source>
        <dbReference type="Proteomes" id="UP000236161"/>
    </source>
</evidence>
<name>A0A2I0BDD2_9ASPA</name>
<dbReference type="AlphaFoldDB" id="A0A2I0BDD2"/>
<keyword evidence="2" id="KW-1185">Reference proteome</keyword>